<organism evidence="2 3">
    <name type="scientific">Sagittula marina</name>
    <dbReference type="NCBI Taxonomy" id="943940"/>
    <lineage>
        <taxon>Bacteria</taxon>
        <taxon>Pseudomonadati</taxon>
        <taxon>Pseudomonadota</taxon>
        <taxon>Alphaproteobacteria</taxon>
        <taxon>Rhodobacterales</taxon>
        <taxon>Roseobacteraceae</taxon>
        <taxon>Sagittula</taxon>
    </lineage>
</organism>
<evidence type="ECO:0000313" key="2">
    <source>
        <dbReference type="EMBL" id="MBB3988415.1"/>
    </source>
</evidence>
<name>A0A7W6GUQ3_9RHOB</name>
<dbReference type="EMBL" id="JACIEJ010000022">
    <property type="protein sequence ID" value="MBB3988415.1"/>
    <property type="molecule type" value="Genomic_DNA"/>
</dbReference>
<sequence length="1041" mass="115652">MTQNTTPAQTIVLATQRLLGRRPAFSHALSPEPVSLLSAPNGYAETYGDVPRARALSVIADPDLHYTLYGRQQGRDVLPRIVAGVSRVVVISPSHLKQCGIGEYGRYLSDEMAKQVEELHVVRTSSAALALGPEFLKGALVLVNHGPGLYDGLNPRLSQGESTTRLLQNLDRMKREMEALPLIIHHSLLDTEHELLFSRQQQIMNSDIPSIAFISSAGRHFFLPTLELGVSPVPVPDHDYADNRDERPEAVGFFGFFQYGGKDFDSLFHLVREIRGRLVGSVATSNTDELKRFEETLENLHLPHDLGSGWVTDMELLERLKEADYFYLPQNDYDHWNNSATARFVTNLDRPLFLPPHHPFLDMEDGSIFAATEDLPRIVAHFREPGHYAQAVERVRAFRERAQMANTATAIRTALVDRQSEVGQTLLETPSVCSLERFMELSEAEQSLFMHQLGADPEFPESYPALWRAPEARQYWRKHYELGDLVHSTLLESLHAIYMACAKRDIGLEELMGLLAEGAQNGTEGRPHWPLGKTLSAAFAQALEDKGGPFHDPEIVLLDHGHAVAAESVMTPARIEQFQSEKSARRAQITTQLRARLQKVQPPITNLAQLLLLPAETLRQRDAPLDLSALDLDHIHAPRRPAQRMNRLVAAANAAGLRLGDHLVFDQLIPPAVDPRVASYVLEDFIYFDGDYFLLNAIRCIDKRDPFAFEVVVLSRVLGTLGKLDVLRHLLHRAEGRVEITNLAARVTSGRDIETEAQEVQRFLDAARDPLFGLVSPRNAYEIAKRHNTRWWLRTKTGSDALWTGSQGNVGLLTLIYAYLCETPSDRANPAGRRDDPIWQIDRKGCLHPEPETKGVPLRLSLNTSMRINPEMAETFTAATIGFHAPEAAGAWTNGPEGTLLLRSEKAIPAGTVLSAELGFYGGEAMEGPRHLSVMLRRAGQPVMPLLDGDVPAAFGLLDVIIDRDQLTAFDMVLPDIPAETDCLLHLSLDRVSSPAQLGLSDDPRQLGVLLRGLGLVAPDSETSPQNPSHSKVEKEPEKAE</sequence>
<evidence type="ECO:0000313" key="3">
    <source>
        <dbReference type="Proteomes" id="UP000541426"/>
    </source>
</evidence>
<feature type="region of interest" description="Disordered" evidence="1">
    <location>
        <begin position="1018"/>
        <end position="1041"/>
    </location>
</feature>
<keyword evidence="3" id="KW-1185">Reference proteome</keyword>
<accession>A0A7W6GUQ3</accession>
<dbReference type="AlphaFoldDB" id="A0A7W6GUQ3"/>
<gene>
    <name evidence="2" type="ORF">GGQ68_004772</name>
</gene>
<proteinExistence type="predicted"/>
<feature type="compositionally biased region" description="Basic and acidic residues" evidence="1">
    <location>
        <begin position="1031"/>
        <end position="1041"/>
    </location>
</feature>
<reference evidence="2 3" key="1">
    <citation type="submission" date="2020-08" db="EMBL/GenBank/DDBJ databases">
        <title>Genomic Encyclopedia of Type Strains, Phase IV (KMG-IV): sequencing the most valuable type-strain genomes for metagenomic binning, comparative biology and taxonomic classification.</title>
        <authorList>
            <person name="Goeker M."/>
        </authorList>
    </citation>
    <scope>NUCLEOTIDE SEQUENCE [LARGE SCALE GENOMIC DNA]</scope>
    <source>
        <strain evidence="2 3">DSM 102235</strain>
    </source>
</reference>
<evidence type="ECO:0000256" key="1">
    <source>
        <dbReference type="SAM" id="MobiDB-lite"/>
    </source>
</evidence>
<dbReference type="Proteomes" id="UP000541426">
    <property type="component" value="Unassembled WGS sequence"/>
</dbReference>
<feature type="compositionally biased region" description="Polar residues" evidence="1">
    <location>
        <begin position="1021"/>
        <end position="1030"/>
    </location>
</feature>
<comment type="caution">
    <text evidence="2">The sequence shown here is derived from an EMBL/GenBank/DDBJ whole genome shotgun (WGS) entry which is preliminary data.</text>
</comment>
<dbReference type="RefSeq" id="WP_183970224.1">
    <property type="nucleotide sequence ID" value="NZ_BAABBZ010000051.1"/>
</dbReference>
<protein>
    <submittedName>
        <fullName evidence="2">Uncharacterized protein</fullName>
    </submittedName>
</protein>